<feature type="transmembrane region" description="Helical" evidence="19">
    <location>
        <begin position="178"/>
        <end position="197"/>
    </location>
</feature>
<keyword evidence="11 19" id="KW-0460">Magnesium</keyword>
<comment type="cofactor">
    <cofactor evidence="1 19">
        <name>Mg(2+)</name>
        <dbReference type="ChEBI" id="CHEBI:18420"/>
    </cofactor>
</comment>
<evidence type="ECO:0000256" key="6">
    <source>
        <dbReference type="ARBA" id="ARBA00015850"/>
    </source>
</evidence>
<proteinExistence type="inferred from homology"/>
<keyword evidence="21" id="KW-1185">Reference proteome</keyword>
<dbReference type="InterPro" id="IPR003805">
    <property type="entry name" value="CobS"/>
</dbReference>
<keyword evidence="8 19" id="KW-0169">Cobalamin biosynthesis</keyword>
<comment type="caution">
    <text evidence="20">The sequence shown here is derived from an EMBL/GenBank/DDBJ whole genome shotgun (WGS) entry which is preliminary data.</text>
</comment>
<evidence type="ECO:0000313" key="21">
    <source>
        <dbReference type="Proteomes" id="UP001150259"/>
    </source>
</evidence>
<comment type="catalytic activity">
    <reaction evidence="17 19">
        <text>alpha-ribazole + adenosylcob(III)inamide-GDP = adenosylcob(III)alamin + GMP + H(+)</text>
        <dbReference type="Rhea" id="RHEA:16049"/>
        <dbReference type="ChEBI" id="CHEBI:10329"/>
        <dbReference type="ChEBI" id="CHEBI:15378"/>
        <dbReference type="ChEBI" id="CHEBI:18408"/>
        <dbReference type="ChEBI" id="CHEBI:58115"/>
        <dbReference type="ChEBI" id="CHEBI:60487"/>
        <dbReference type="EC" id="2.7.8.26"/>
    </reaction>
</comment>
<evidence type="ECO:0000256" key="5">
    <source>
        <dbReference type="ARBA" id="ARBA00013200"/>
    </source>
</evidence>
<comment type="subcellular location">
    <subcellularLocation>
        <location evidence="2 19">Cell membrane</location>
        <topology evidence="2 19">Multi-pass membrane protein</topology>
    </subcellularLocation>
</comment>
<comment type="pathway">
    <text evidence="3 19">Cofactor biosynthesis; adenosylcobalamin biosynthesis; adenosylcobalamin from cob(II)yrinate a,c-diamide: step 7/7.</text>
</comment>
<keyword evidence="7 19" id="KW-1003">Cell membrane</keyword>
<evidence type="ECO:0000256" key="14">
    <source>
        <dbReference type="ARBA" id="ARBA00025228"/>
    </source>
</evidence>
<dbReference type="HAMAP" id="MF_00719">
    <property type="entry name" value="CobS"/>
    <property type="match status" value="1"/>
</dbReference>
<keyword evidence="13 19" id="KW-0472">Membrane</keyword>
<feature type="transmembrane region" description="Helical" evidence="19">
    <location>
        <begin position="232"/>
        <end position="255"/>
    </location>
</feature>
<evidence type="ECO:0000256" key="4">
    <source>
        <dbReference type="ARBA" id="ARBA00010561"/>
    </source>
</evidence>
<comment type="function">
    <text evidence="14 19">Joins adenosylcobinamide-GDP and alpha-ribazole to generate adenosylcobalamin (Ado-cobalamin). Also synthesizes adenosylcobalamin 5'-phosphate from adenosylcobinamide-GDP and alpha-ribazole 5'-phosphate.</text>
</comment>
<dbReference type="PANTHER" id="PTHR34148:SF1">
    <property type="entry name" value="ADENOSYLCOBINAMIDE-GDP RIBAZOLETRANSFERASE"/>
    <property type="match status" value="1"/>
</dbReference>
<sequence>MRDAWRLSAGTFLVVPVRPPSRIDRSVAAGAMVLAPVTALLAGTLWAGLGLAVTIGWLAPPVAAVVALIGAALLSRAMHLDGLADVADGLSSGLDRSRALEVMKKGDTGPAGAAALVLVLLLQAAALASLLTSVPGTALAVISLVSSRLAPVVACRHGVPAARPGGLGAAVAGTVRPLGLLAAVGGVVLAGLGALVLLDAMPYAAGLVPGGALLGAWLVTRHAVRRFGGITGDVIGAAMEISLAAALVAASSLVATL</sequence>
<gene>
    <name evidence="19" type="primary">cobS</name>
    <name evidence="20" type="ORF">OO014_14150</name>
</gene>
<feature type="transmembrane region" description="Helical" evidence="19">
    <location>
        <begin position="55"/>
        <end position="74"/>
    </location>
</feature>
<evidence type="ECO:0000256" key="13">
    <source>
        <dbReference type="ARBA" id="ARBA00023136"/>
    </source>
</evidence>
<dbReference type="EMBL" id="JAPFQL010000065">
    <property type="protein sequence ID" value="MDC5698397.1"/>
    <property type="molecule type" value="Genomic_DNA"/>
</dbReference>
<dbReference type="Proteomes" id="UP001150259">
    <property type="component" value="Unassembled WGS sequence"/>
</dbReference>
<protein>
    <recommendedName>
        <fullName evidence="6 19">Adenosylcobinamide-GDP ribazoletransferase</fullName>
        <ecNumber evidence="5 19">2.7.8.26</ecNumber>
    </recommendedName>
    <alternativeName>
        <fullName evidence="16 19">Cobalamin synthase</fullName>
    </alternativeName>
    <alternativeName>
        <fullName evidence="15 19">Cobalamin-5'-phosphate synthase</fullName>
    </alternativeName>
</protein>
<evidence type="ECO:0000256" key="8">
    <source>
        <dbReference type="ARBA" id="ARBA00022573"/>
    </source>
</evidence>
<organism evidence="20 21">
    <name type="scientific">Intrasporangium calvum</name>
    <dbReference type="NCBI Taxonomy" id="53358"/>
    <lineage>
        <taxon>Bacteria</taxon>
        <taxon>Bacillati</taxon>
        <taxon>Actinomycetota</taxon>
        <taxon>Actinomycetes</taxon>
        <taxon>Micrococcales</taxon>
        <taxon>Intrasporangiaceae</taxon>
        <taxon>Intrasporangium</taxon>
    </lineage>
</organism>
<keyword evidence="12 19" id="KW-1133">Transmembrane helix</keyword>
<evidence type="ECO:0000313" key="20">
    <source>
        <dbReference type="EMBL" id="MDC5698397.1"/>
    </source>
</evidence>
<evidence type="ECO:0000256" key="11">
    <source>
        <dbReference type="ARBA" id="ARBA00022842"/>
    </source>
</evidence>
<feature type="transmembrane region" description="Helical" evidence="19">
    <location>
        <begin position="111"/>
        <end position="131"/>
    </location>
</feature>
<evidence type="ECO:0000256" key="3">
    <source>
        <dbReference type="ARBA" id="ARBA00004663"/>
    </source>
</evidence>
<reference evidence="20 21" key="1">
    <citation type="submission" date="2022-11" db="EMBL/GenBank/DDBJ databases">
        <title>Anaerobic phenanthrene biodegradation by a DNRA strain PheN6.</title>
        <authorList>
            <person name="Zhang Z."/>
        </authorList>
    </citation>
    <scope>NUCLEOTIDE SEQUENCE [LARGE SCALE GENOMIC DNA]</scope>
    <source>
        <strain evidence="20 21">PheN6</strain>
    </source>
</reference>
<evidence type="ECO:0000256" key="18">
    <source>
        <dbReference type="ARBA" id="ARBA00049504"/>
    </source>
</evidence>
<evidence type="ECO:0000256" key="17">
    <source>
        <dbReference type="ARBA" id="ARBA00048623"/>
    </source>
</evidence>
<feature type="transmembrane region" description="Helical" evidence="19">
    <location>
        <begin position="203"/>
        <end position="220"/>
    </location>
</feature>
<keyword evidence="10 19" id="KW-0812">Transmembrane</keyword>
<dbReference type="PANTHER" id="PTHR34148">
    <property type="entry name" value="ADENOSYLCOBINAMIDE-GDP RIBAZOLETRANSFERASE"/>
    <property type="match status" value="1"/>
</dbReference>
<evidence type="ECO:0000256" key="7">
    <source>
        <dbReference type="ARBA" id="ARBA00022475"/>
    </source>
</evidence>
<name>A0ABT5GJH3_9MICO</name>
<evidence type="ECO:0000256" key="9">
    <source>
        <dbReference type="ARBA" id="ARBA00022679"/>
    </source>
</evidence>
<dbReference type="RefSeq" id="WP_272462970.1">
    <property type="nucleotide sequence ID" value="NZ_JAPFQL010000065.1"/>
</dbReference>
<comment type="catalytic activity">
    <reaction evidence="18 19">
        <text>alpha-ribazole 5'-phosphate + adenosylcob(III)inamide-GDP = adenosylcob(III)alamin 5'-phosphate + GMP + H(+)</text>
        <dbReference type="Rhea" id="RHEA:23560"/>
        <dbReference type="ChEBI" id="CHEBI:15378"/>
        <dbReference type="ChEBI" id="CHEBI:57918"/>
        <dbReference type="ChEBI" id="CHEBI:58115"/>
        <dbReference type="ChEBI" id="CHEBI:60487"/>
        <dbReference type="ChEBI" id="CHEBI:60493"/>
        <dbReference type="EC" id="2.7.8.26"/>
    </reaction>
</comment>
<dbReference type="GO" id="GO:0051073">
    <property type="term" value="F:adenosylcobinamide-GDP ribazoletransferase activity"/>
    <property type="evidence" value="ECO:0007669"/>
    <property type="project" value="UniProtKB-EC"/>
</dbReference>
<evidence type="ECO:0000256" key="19">
    <source>
        <dbReference type="HAMAP-Rule" id="MF_00719"/>
    </source>
</evidence>
<evidence type="ECO:0000256" key="16">
    <source>
        <dbReference type="ARBA" id="ARBA00032853"/>
    </source>
</evidence>
<evidence type="ECO:0000256" key="1">
    <source>
        <dbReference type="ARBA" id="ARBA00001946"/>
    </source>
</evidence>
<keyword evidence="9 19" id="KW-0808">Transferase</keyword>
<evidence type="ECO:0000256" key="15">
    <source>
        <dbReference type="ARBA" id="ARBA00032605"/>
    </source>
</evidence>
<feature type="transmembrane region" description="Helical" evidence="19">
    <location>
        <begin position="27"/>
        <end position="49"/>
    </location>
</feature>
<dbReference type="EC" id="2.7.8.26" evidence="5 19"/>
<evidence type="ECO:0000256" key="2">
    <source>
        <dbReference type="ARBA" id="ARBA00004651"/>
    </source>
</evidence>
<comment type="similarity">
    <text evidence="4 19">Belongs to the CobS family.</text>
</comment>
<evidence type="ECO:0000256" key="10">
    <source>
        <dbReference type="ARBA" id="ARBA00022692"/>
    </source>
</evidence>
<accession>A0ABT5GJH3</accession>
<evidence type="ECO:0000256" key="12">
    <source>
        <dbReference type="ARBA" id="ARBA00022989"/>
    </source>
</evidence>
<dbReference type="Pfam" id="PF02654">
    <property type="entry name" value="CobS"/>
    <property type="match status" value="1"/>
</dbReference>